<dbReference type="AlphaFoldDB" id="A0AB40C826"/>
<dbReference type="GeneID" id="120273392"/>
<dbReference type="InterPro" id="IPR002885">
    <property type="entry name" value="PPR_rpt"/>
</dbReference>
<dbReference type="PANTHER" id="PTHR47594:SF3">
    <property type="entry name" value="PROTEIN THYLAKOID ASSEMBLY 8, CHLOROPLASTIC"/>
    <property type="match status" value="1"/>
</dbReference>
<evidence type="ECO:0000313" key="3">
    <source>
        <dbReference type="RefSeq" id="XP_039135953.1"/>
    </source>
</evidence>
<dbReference type="Proteomes" id="UP001515500">
    <property type="component" value="Chromosome 12"/>
</dbReference>
<dbReference type="NCBIfam" id="TIGR00756">
    <property type="entry name" value="PPR"/>
    <property type="match status" value="1"/>
</dbReference>
<reference evidence="3" key="1">
    <citation type="submission" date="2025-08" db="UniProtKB">
        <authorList>
            <consortium name="RefSeq"/>
        </authorList>
    </citation>
    <scope>IDENTIFICATION</scope>
</reference>
<gene>
    <name evidence="3" type="primary">LOC120273392</name>
</gene>
<proteinExistence type="predicted"/>
<dbReference type="GO" id="GO:1990825">
    <property type="term" value="F:sequence-specific mRNA binding"/>
    <property type="evidence" value="ECO:0007669"/>
    <property type="project" value="EnsemblPlants"/>
</dbReference>
<dbReference type="InterPro" id="IPR011990">
    <property type="entry name" value="TPR-like_helical_dom_sf"/>
</dbReference>
<dbReference type="GO" id="GO:0009658">
    <property type="term" value="P:chloroplast organization"/>
    <property type="evidence" value="ECO:0007669"/>
    <property type="project" value="EnsemblPlants"/>
</dbReference>
<dbReference type="GO" id="GO:0000373">
    <property type="term" value="P:Group II intron splicing"/>
    <property type="evidence" value="ECO:0007669"/>
    <property type="project" value="EnsemblPlants"/>
</dbReference>
<evidence type="ECO:0000313" key="2">
    <source>
        <dbReference type="Proteomes" id="UP001515500"/>
    </source>
</evidence>
<protein>
    <submittedName>
        <fullName evidence="3">Protein THYLAKOID ASSEMBLY 8, chloroplastic</fullName>
    </submittedName>
</protein>
<dbReference type="PANTHER" id="PTHR47594">
    <property type="entry name" value="PPR CONTAINING PLANT-LIKE PROTEIN"/>
    <property type="match status" value="1"/>
</dbReference>
<name>A0AB40C826_DIOCR</name>
<organism evidence="2 3">
    <name type="scientific">Dioscorea cayennensis subsp. rotundata</name>
    <name type="common">White Guinea yam</name>
    <name type="synonym">Dioscorea rotundata</name>
    <dbReference type="NCBI Taxonomy" id="55577"/>
    <lineage>
        <taxon>Eukaryota</taxon>
        <taxon>Viridiplantae</taxon>
        <taxon>Streptophyta</taxon>
        <taxon>Embryophyta</taxon>
        <taxon>Tracheophyta</taxon>
        <taxon>Spermatophyta</taxon>
        <taxon>Magnoliopsida</taxon>
        <taxon>Liliopsida</taxon>
        <taxon>Dioscoreales</taxon>
        <taxon>Dioscoreaceae</taxon>
        <taxon>Dioscorea</taxon>
    </lineage>
</organism>
<keyword evidence="2" id="KW-1185">Reference proteome</keyword>
<sequence length="235" mass="25992">MAAAAAVFSAQLVLRFPKRSFNASMPTLSPITCGPRDNRGPMIRGRTLSTEAILAIQALKRAGGDETKIDAIISGPVSRLIKSDLLAALAELQRQDRPRLALKLFLAARRELWYRPDPALYAQMVSALNRNQMSSEIDVLVSDLIEEQEGKDETFVHDIRGVARLVKSLLAAGKGEAVKEMYGLMKRRGCRPDEFLFRLLIRGLRRLGEIDAADEVEKDFKVWFDGGVGAESVPV</sequence>
<keyword evidence="1" id="KW-0677">Repeat</keyword>
<accession>A0AB40C826</accession>
<evidence type="ECO:0000256" key="1">
    <source>
        <dbReference type="ARBA" id="ARBA00022737"/>
    </source>
</evidence>
<dbReference type="GO" id="GO:0009793">
    <property type="term" value="P:embryo development ending in seed dormancy"/>
    <property type="evidence" value="ECO:0007669"/>
    <property type="project" value="EnsemblPlants"/>
</dbReference>
<dbReference type="GO" id="GO:0009507">
    <property type="term" value="C:chloroplast"/>
    <property type="evidence" value="ECO:0007669"/>
    <property type="project" value="EnsemblPlants"/>
</dbReference>
<dbReference type="RefSeq" id="XP_039135953.1">
    <property type="nucleotide sequence ID" value="XM_039280019.1"/>
</dbReference>
<dbReference type="InterPro" id="IPR044190">
    <property type="entry name" value="THA8-like"/>
</dbReference>
<dbReference type="Gene3D" id="1.25.40.10">
    <property type="entry name" value="Tetratricopeptide repeat domain"/>
    <property type="match status" value="1"/>
</dbReference>